<name>A0A1Q9EKE0_SYMMI</name>
<protein>
    <recommendedName>
        <fullName evidence="7">Phosphatidate cytidylyltransferase</fullName>
        <ecNumber evidence="7">2.7.7.41</ecNumber>
    </recommendedName>
</protein>
<dbReference type="EMBL" id="LSRX01000130">
    <property type="protein sequence ID" value="OLQ07885.1"/>
    <property type="molecule type" value="Genomic_DNA"/>
</dbReference>
<evidence type="ECO:0000256" key="7">
    <source>
        <dbReference type="RuleBase" id="RU003938"/>
    </source>
</evidence>
<dbReference type="GO" id="GO:0004605">
    <property type="term" value="F:phosphatidate cytidylyltransferase activity"/>
    <property type="evidence" value="ECO:0007669"/>
    <property type="project" value="UniProtKB-EC"/>
</dbReference>
<reference evidence="9 10" key="1">
    <citation type="submission" date="2016-02" db="EMBL/GenBank/DDBJ databases">
        <title>Genome analysis of coral dinoflagellate symbionts highlights evolutionary adaptations to a symbiotic lifestyle.</title>
        <authorList>
            <person name="Aranda M."/>
            <person name="Li Y."/>
            <person name="Liew Y.J."/>
            <person name="Baumgarten S."/>
            <person name="Simakov O."/>
            <person name="Wilson M."/>
            <person name="Piel J."/>
            <person name="Ashoor H."/>
            <person name="Bougouffa S."/>
            <person name="Bajic V.B."/>
            <person name="Ryu T."/>
            <person name="Ravasi T."/>
            <person name="Bayer T."/>
            <person name="Micklem G."/>
            <person name="Kim H."/>
            <person name="Bhak J."/>
            <person name="Lajeunesse T.C."/>
            <person name="Voolstra C.R."/>
        </authorList>
    </citation>
    <scope>NUCLEOTIDE SEQUENCE [LARGE SCALE GENOMIC DNA]</scope>
    <source>
        <strain evidence="9 10">CCMP2467</strain>
    </source>
</reference>
<dbReference type="GO" id="GO:0005886">
    <property type="term" value="C:plasma membrane"/>
    <property type="evidence" value="ECO:0007669"/>
    <property type="project" value="TreeGrafter"/>
</dbReference>
<dbReference type="PANTHER" id="PTHR43535">
    <property type="entry name" value="PHOSPHATIDATE CYTIDYLYLTRANSFERASE"/>
    <property type="match status" value="1"/>
</dbReference>
<feature type="transmembrane region" description="Helical" evidence="8">
    <location>
        <begin position="78"/>
        <end position="99"/>
    </location>
</feature>
<keyword evidence="3 7" id="KW-0808">Transferase</keyword>
<comment type="similarity">
    <text evidence="2 7">Belongs to the CDS family.</text>
</comment>
<evidence type="ECO:0000256" key="2">
    <source>
        <dbReference type="ARBA" id="ARBA00010185"/>
    </source>
</evidence>
<dbReference type="EC" id="2.7.7.41" evidence="7"/>
<keyword evidence="7 9" id="KW-0548">Nucleotidyltransferase</keyword>
<organism evidence="9 10">
    <name type="scientific">Symbiodinium microadriaticum</name>
    <name type="common">Dinoflagellate</name>
    <name type="synonym">Zooxanthella microadriatica</name>
    <dbReference type="NCBI Taxonomy" id="2951"/>
    <lineage>
        <taxon>Eukaryota</taxon>
        <taxon>Sar</taxon>
        <taxon>Alveolata</taxon>
        <taxon>Dinophyceae</taxon>
        <taxon>Suessiales</taxon>
        <taxon>Symbiodiniaceae</taxon>
        <taxon>Symbiodinium</taxon>
    </lineage>
</organism>
<evidence type="ECO:0000256" key="1">
    <source>
        <dbReference type="ARBA" id="ARBA00004141"/>
    </source>
</evidence>
<comment type="catalytic activity">
    <reaction evidence="7">
        <text>a 1,2-diacyl-sn-glycero-3-phosphate + CTP + H(+) = a CDP-1,2-diacyl-sn-glycerol + diphosphate</text>
        <dbReference type="Rhea" id="RHEA:16229"/>
        <dbReference type="ChEBI" id="CHEBI:15378"/>
        <dbReference type="ChEBI" id="CHEBI:33019"/>
        <dbReference type="ChEBI" id="CHEBI:37563"/>
        <dbReference type="ChEBI" id="CHEBI:58332"/>
        <dbReference type="ChEBI" id="CHEBI:58608"/>
        <dbReference type="EC" id="2.7.7.41"/>
    </reaction>
</comment>
<dbReference type="UniPathway" id="UPA00557">
    <property type="reaction ID" value="UER00614"/>
</dbReference>
<evidence type="ECO:0000256" key="6">
    <source>
        <dbReference type="ARBA" id="ARBA00023136"/>
    </source>
</evidence>
<keyword evidence="5 8" id="KW-1133">Transmembrane helix</keyword>
<proteinExistence type="inferred from homology"/>
<dbReference type="OrthoDB" id="10260889at2759"/>
<dbReference type="AlphaFoldDB" id="A0A1Q9EKE0"/>
<keyword evidence="4 7" id="KW-0812">Transmembrane</keyword>
<feature type="transmembrane region" description="Helical" evidence="8">
    <location>
        <begin position="167"/>
        <end position="184"/>
    </location>
</feature>
<evidence type="ECO:0000256" key="3">
    <source>
        <dbReference type="ARBA" id="ARBA00022679"/>
    </source>
</evidence>
<sequence length="230" mass="25536">MPGQEIWLHPILSFEPSQAMLTELHKRIGVFVGLVTCLLLPMWASELYCYVVLCCFVAGGTLEYWTAVYSNVSSREDWAVYVILFMAWFLPTAAALQIYNGVVGHTRLVECLIIQLVVGDSAQLIVGRSIGRHHVCVKLSPKKTLEGYIGGFVLTFLYGAMVHGWSPVNICVVYVFGCAGDLYFSAIKRRLGIKDYSRVLSSHGGLLDRIDSFMFAANALVWKAAFLSPD</sequence>
<dbReference type="PANTHER" id="PTHR43535:SF1">
    <property type="entry name" value="PHOSPHATIDATE CYTIDYLYLTRANSFERASE"/>
    <property type="match status" value="1"/>
</dbReference>
<comment type="caution">
    <text evidence="9">The sequence shown here is derived from an EMBL/GenBank/DDBJ whole genome shotgun (WGS) entry which is preliminary data.</text>
</comment>
<dbReference type="Proteomes" id="UP000186817">
    <property type="component" value="Unassembled WGS sequence"/>
</dbReference>
<gene>
    <name evidence="9" type="primary">cdsA</name>
    <name evidence="9" type="ORF">AK812_SmicGene8701</name>
</gene>
<dbReference type="PROSITE" id="PS01315">
    <property type="entry name" value="CDS"/>
    <property type="match status" value="1"/>
</dbReference>
<keyword evidence="6 8" id="KW-0472">Membrane</keyword>
<evidence type="ECO:0000256" key="4">
    <source>
        <dbReference type="ARBA" id="ARBA00022692"/>
    </source>
</evidence>
<evidence type="ECO:0000313" key="10">
    <source>
        <dbReference type="Proteomes" id="UP000186817"/>
    </source>
</evidence>
<dbReference type="InterPro" id="IPR000374">
    <property type="entry name" value="PC_trans"/>
</dbReference>
<keyword evidence="10" id="KW-1185">Reference proteome</keyword>
<accession>A0A1Q9EKE0</accession>
<evidence type="ECO:0000256" key="5">
    <source>
        <dbReference type="ARBA" id="ARBA00022989"/>
    </source>
</evidence>
<evidence type="ECO:0000256" key="8">
    <source>
        <dbReference type="SAM" id="Phobius"/>
    </source>
</evidence>
<evidence type="ECO:0000313" key="9">
    <source>
        <dbReference type="EMBL" id="OLQ07885.1"/>
    </source>
</evidence>
<feature type="transmembrane region" description="Helical" evidence="8">
    <location>
        <begin position="47"/>
        <end position="66"/>
    </location>
</feature>
<comment type="pathway">
    <text evidence="7">Phospholipid metabolism; CDP-diacylglycerol biosynthesis; CDP-diacylglycerol from sn-glycerol 3-phosphate: step 3/3.</text>
</comment>
<dbReference type="Pfam" id="PF01148">
    <property type="entry name" value="CTP_transf_1"/>
    <property type="match status" value="1"/>
</dbReference>
<comment type="subcellular location">
    <subcellularLocation>
        <location evidence="1">Membrane</location>
        <topology evidence="1">Multi-pass membrane protein</topology>
    </subcellularLocation>
</comment>
<feature type="transmembrane region" description="Helical" evidence="8">
    <location>
        <begin position="24"/>
        <end position="40"/>
    </location>
</feature>
<dbReference type="GO" id="GO:0016024">
    <property type="term" value="P:CDP-diacylglycerol biosynthetic process"/>
    <property type="evidence" value="ECO:0007669"/>
    <property type="project" value="UniProtKB-UniPathway"/>
</dbReference>